<name>A0A1E3THU7_MYCSH</name>
<dbReference type="STRING" id="29313.BHQ16_09465"/>
<evidence type="ECO:0000256" key="2">
    <source>
        <dbReference type="ARBA" id="ARBA00008987"/>
    </source>
</evidence>
<evidence type="ECO:0000313" key="8">
    <source>
        <dbReference type="EMBL" id="SRX93526.1"/>
    </source>
</evidence>
<keyword evidence="3" id="KW-0813">Transport</keyword>
<dbReference type="PROSITE" id="PS00194">
    <property type="entry name" value="THIOREDOXIN_1"/>
    <property type="match status" value="1"/>
</dbReference>
<gene>
    <name evidence="8" type="ORF">MSP7336_01764</name>
</gene>
<dbReference type="GO" id="GO:0005829">
    <property type="term" value="C:cytosol"/>
    <property type="evidence" value="ECO:0007669"/>
    <property type="project" value="TreeGrafter"/>
</dbReference>
<evidence type="ECO:0000313" key="9">
    <source>
        <dbReference type="Proteomes" id="UP000252015"/>
    </source>
</evidence>
<dbReference type="GO" id="GO:0015035">
    <property type="term" value="F:protein-disulfide reductase activity"/>
    <property type="evidence" value="ECO:0007669"/>
    <property type="project" value="TreeGrafter"/>
</dbReference>
<evidence type="ECO:0000259" key="7">
    <source>
        <dbReference type="PROSITE" id="PS51352"/>
    </source>
</evidence>
<dbReference type="CDD" id="cd02947">
    <property type="entry name" value="TRX_family"/>
    <property type="match status" value="1"/>
</dbReference>
<dbReference type="Pfam" id="PF00085">
    <property type="entry name" value="Thioredoxin"/>
    <property type="match status" value="1"/>
</dbReference>
<dbReference type="EMBL" id="UEGW01000001">
    <property type="protein sequence ID" value="SRX93526.1"/>
    <property type="molecule type" value="Genomic_DNA"/>
</dbReference>
<dbReference type="InterPro" id="IPR036249">
    <property type="entry name" value="Thioredoxin-like_sf"/>
</dbReference>
<sequence length="136" mass="14412">MTTALVAVPAALAFAAALGWLLTRRAGVVRSIDPTTGPDISDLGLSPDGPTVVHFSAPWCAPCERVRRVVSQVCSDLGGVAHVEIDMDANPAAARRFSVMSLPTTFVFDRDGQQRFRATGVLRADDLRLALAPLLA</sequence>
<accession>A0A1E3THU7</accession>
<evidence type="ECO:0000256" key="5">
    <source>
        <dbReference type="ARBA" id="ARBA00023157"/>
    </source>
</evidence>
<dbReference type="PANTHER" id="PTHR45663">
    <property type="entry name" value="GEO12009P1"/>
    <property type="match status" value="1"/>
</dbReference>
<organism evidence="8 9">
    <name type="scientific">Mycobacterium shimoidei</name>
    <dbReference type="NCBI Taxonomy" id="29313"/>
    <lineage>
        <taxon>Bacteria</taxon>
        <taxon>Bacillati</taxon>
        <taxon>Actinomycetota</taxon>
        <taxon>Actinomycetes</taxon>
        <taxon>Mycobacteriales</taxon>
        <taxon>Mycobacteriaceae</taxon>
        <taxon>Mycobacterium</taxon>
    </lineage>
</organism>
<comment type="similarity">
    <text evidence="2">Belongs to the thioredoxin family.</text>
</comment>
<keyword evidence="5" id="KW-1015">Disulfide bond</keyword>
<proteinExistence type="inferred from homology"/>
<feature type="domain" description="Thioredoxin" evidence="7">
    <location>
        <begin position="20"/>
        <end position="136"/>
    </location>
</feature>
<reference evidence="8 9" key="1">
    <citation type="submission" date="2018-05" db="EMBL/GenBank/DDBJ databases">
        <authorList>
            <consortium name="IHU Genomes"/>
        </authorList>
    </citation>
    <scope>NUCLEOTIDE SEQUENCE [LARGE SCALE GENOMIC DNA]</scope>
    <source>
        <strain evidence="8 9">P7336</strain>
    </source>
</reference>
<dbReference type="InterPro" id="IPR017937">
    <property type="entry name" value="Thioredoxin_CS"/>
</dbReference>
<dbReference type="GO" id="GO:0045454">
    <property type="term" value="P:cell redox homeostasis"/>
    <property type="evidence" value="ECO:0007669"/>
    <property type="project" value="TreeGrafter"/>
</dbReference>
<dbReference type="OrthoDB" id="1495530at2"/>
<dbReference type="AlphaFoldDB" id="A0A1E3THU7"/>
<dbReference type="Gene3D" id="3.40.30.10">
    <property type="entry name" value="Glutaredoxin"/>
    <property type="match status" value="1"/>
</dbReference>
<dbReference type="RefSeq" id="WP_069395798.1">
    <property type="nucleotide sequence ID" value="NZ_JACKUN010000040.1"/>
</dbReference>
<dbReference type="InterPro" id="IPR013766">
    <property type="entry name" value="Thioredoxin_domain"/>
</dbReference>
<keyword evidence="9" id="KW-1185">Reference proteome</keyword>
<evidence type="ECO:0000256" key="4">
    <source>
        <dbReference type="ARBA" id="ARBA00022982"/>
    </source>
</evidence>
<evidence type="ECO:0000256" key="3">
    <source>
        <dbReference type="ARBA" id="ARBA00022448"/>
    </source>
</evidence>
<comment type="function">
    <text evidence="1">Participates in various redox reactions through the reversible oxidation of its active center dithiol to a disulfide and catalyzes dithiol-disulfide exchange reactions.</text>
</comment>
<keyword evidence="4" id="KW-0249">Electron transport</keyword>
<protein>
    <submittedName>
        <fullName evidence="8">Putative thioredoxin ThiX [Mycobacterium tuberculosis H37Rv]</fullName>
    </submittedName>
</protein>
<dbReference type="Proteomes" id="UP000252015">
    <property type="component" value="Unassembled WGS sequence"/>
</dbReference>
<dbReference type="PROSITE" id="PS51352">
    <property type="entry name" value="THIOREDOXIN_2"/>
    <property type="match status" value="1"/>
</dbReference>
<dbReference type="PANTHER" id="PTHR45663:SF11">
    <property type="entry name" value="GEO12009P1"/>
    <property type="match status" value="1"/>
</dbReference>
<evidence type="ECO:0000256" key="1">
    <source>
        <dbReference type="ARBA" id="ARBA00003318"/>
    </source>
</evidence>
<evidence type="ECO:0000256" key="6">
    <source>
        <dbReference type="ARBA" id="ARBA00023284"/>
    </source>
</evidence>
<dbReference type="SUPFAM" id="SSF52833">
    <property type="entry name" value="Thioredoxin-like"/>
    <property type="match status" value="1"/>
</dbReference>
<keyword evidence="6" id="KW-0676">Redox-active center</keyword>